<gene>
    <name evidence="2" type="ORF">E2C01_069668</name>
</gene>
<evidence type="ECO:0000313" key="2">
    <source>
        <dbReference type="EMBL" id="MPC75282.1"/>
    </source>
</evidence>
<evidence type="ECO:0000313" key="3">
    <source>
        <dbReference type="Proteomes" id="UP000324222"/>
    </source>
</evidence>
<comment type="caution">
    <text evidence="2">The sequence shown here is derived from an EMBL/GenBank/DDBJ whole genome shotgun (WGS) entry which is preliminary data.</text>
</comment>
<feature type="region of interest" description="Disordered" evidence="1">
    <location>
        <begin position="1"/>
        <end position="38"/>
    </location>
</feature>
<name>A0A5B7HV59_PORTR</name>
<organism evidence="2 3">
    <name type="scientific">Portunus trituberculatus</name>
    <name type="common">Swimming crab</name>
    <name type="synonym">Neptunus trituberculatus</name>
    <dbReference type="NCBI Taxonomy" id="210409"/>
    <lineage>
        <taxon>Eukaryota</taxon>
        <taxon>Metazoa</taxon>
        <taxon>Ecdysozoa</taxon>
        <taxon>Arthropoda</taxon>
        <taxon>Crustacea</taxon>
        <taxon>Multicrustacea</taxon>
        <taxon>Malacostraca</taxon>
        <taxon>Eumalacostraca</taxon>
        <taxon>Eucarida</taxon>
        <taxon>Decapoda</taxon>
        <taxon>Pleocyemata</taxon>
        <taxon>Brachyura</taxon>
        <taxon>Eubrachyura</taxon>
        <taxon>Portunoidea</taxon>
        <taxon>Portunidae</taxon>
        <taxon>Portuninae</taxon>
        <taxon>Portunus</taxon>
    </lineage>
</organism>
<reference evidence="2 3" key="1">
    <citation type="submission" date="2019-05" db="EMBL/GenBank/DDBJ databases">
        <title>Another draft genome of Portunus trituberculatus and its Hox gene families provides insights of decapod evolution.</title>
        <authorList>
            <person name="Jeong J.-H."/>
            <person name="Song I."/>
            <person name="Kim S."/>
            <person name="Choi T."/>
            <person name="Kim D."/>
            <person name="Ryu S."/>
            <person name="Kim W."/>
        </authorList>
    </citation>
    <scope>NUCLEOTIDE SEQUENCE [LARGE SCALE GENOMIC DNA]</scope>
    <source>
        <tissue evidence="2">Muscle</tissue>
    </source>
</reference>
<protein>
    <submittedName>
        <fullName evidence="2">Uncharacterized protein</fullName>
    </submittedName>
</protein>
<dbReference type="AlphaFoldDB" id="A0A5B7HV59"/>
<dbReference type="EMBL" id="VSRR010040760">
    <property type="protein sequence ID" value="MPC75282.1"/>
    <property type="molecule type" value="Genomic_DNA"/>
</dbReference>
<dbReference type="Proteomes" id="UP000324222">
    <property type="component" value="Unassembled WGS sequence"/>
</dbReference>
<sequence length="38" mass="3968">MISGGEGRLRKRNCASVTAAMPATTTTTATHTCEGRDD</sequence>
<evidence type="ECO:0000256" key="1">
    <source>
        <dbReference type="SAM" id="MobiDB-lite"/>
    </source>
</evidence>
<accession>A0A5B7HV59</accession>
<proteinExistence type="predicted"/>
<keyword evidence="3" id="KW-1185">Reference proteome</keyword>
<feature type="compositionally biased region" description="Low complexity" evidence="1">
    <location>
        <begin position="18"/>
        <end position="32"/>
    </location>
</feature>